<sequence length="215" mass="23005">MRPLLINQALRALLLILLGSSLPSTSATCRTFCSNLTVDYPLTTSPGCGHPAFKEVLFCINGALMLHSSSNSYRVSAIDYASSILTIQDPASAPPTCSSNTKPWRSESGGSLGFMVDEWHEGFMWVEPENVFLLLGCGAKSKVFQGFPERRMACREGAGCEAVYSRCGVEYGGCCAVGGSEVGRREIVGESVDMKKSREKRGAFAGNGTPQLTAT</sequence>
<reference evidence="6" key="1">
    <citation type="journal article" date="2013" name="Science">
        <title>The Amborella genome and the evolution of flowering plants.</title>
        <authorList>
            <consortium name="Amborella Genome Project"/>
        </authorList>
    </citation>
    <scope>NUCLEOTIDE SEQUENCE [LARGE SCALE GENOMIC DNA]</scope>
</reference>
<name>W1P5V7_AMBTC</name>
<gene>
    <name evidence="5" type="ORF">AMTR_s00096p00034760</name>
</gene>
<dbReference type="PANTHER" id="PTHR33355">
    <property type="entry name" value="WALL-ASSOCIATED RECEPTOR KINASE CARBOXY-TERMINAL PROTEIN-RELATED"/>
    <property type="match status" value="1"/>
</dbReference>
<evidence type="ECO:0000313" key="5">
    <source>
        <dbReference type="EMBL" id="ERN02345.1"/>
    </source>
</evidence>
<organism evidence="5 6">
    <name type="scientific">Amborella trichopoda</name>
    <dbReference type="NCBI Taxonomy" id="13333"/>
    <lineage>
        <taxon>Eukaryota</taxon>
        <taxon>Viridiplantae</taxon>
        <taxon>Streptophyta</taxon>
        <taxon>Embryophyta</taxon>
        <taxon>Tracheophyta</taxon>
        <taxon>Spermatophyta</taxon>
        <taxon>Magnoliopsida</taxon>
        <taxon>Amborellales</taxon>
        <taxon>Amborellaceae</taxon>
        <taxon>Amborella</taxon>
    </lineage>
</organism>
<comment type="subcellular location">
    <subcellularLocation>
        <location evidence="1">Membrane</location>
        <topology evidence="1">Single-pass membrane protein</topology>
    </subcellularLocation>
</comment>
<evidence type="ECO:0000256" key="3">
    <source>
        <dbReference type="SAM" id="SignalP"/>
    </source>
</evidence>
<evidence type="ECO:0000256" key="1">
    <source>
        <dbReference type="ARBA" id="ARBA00004167"/>
    </source>
</evidence>
<feature type="signal peptide" evidence="3">
    <location>
        <begin position="1"/>
        <end position="27"/>
    </location>
</feature>
<evidence type="ECO:0000259" key="4">
    <source>
        <dbReference type="Pfam" id="PF13947"/>
    </source>
</evidence>
<dbReference type="PANTHER" id="PTHR33355:SF3">
    <property type="entry name" value="WALL-ASSOCIATED RECEPTOR KINASE GALACTURONAN-BINDING PROTEIN"/>
    <property type="match status" value="1"/>
</dbReference>
<dbReference type="GO" id="GO:0030247">
    <property type="term" value="F:polysaccharide binding"/>
    <property type="evidence" value="ECO:0007669"/>
    <property type="project" value="InterPro"/>
</dbReference>
<proteinExistence type="predicted"/>
<evidence type="ECO:0000313" key="6">
    <source>
        <dbReference type="Proteomes" id="UP000017836"/>
    </source>
</evidence>
<feature type="chain" id="PRO_5004807108" description="Wall-associated receptor kinase galacturonan-binding domain-containing protein" evidence="3">
    <location>
        <begin position="28"/>
        <end position="215"/>
    </location>
</feature>
<dbReference type="eggNOG" id="ENOG502QRS1">
    <property type="taxonomic scope" value="Eukaryota"/>
</dbReference>
<evidence type="ECO:0000256" key="2">
    <source>
        <dbReference type="ARBA" id="ARBA00022729"/>
    </source>
</evidence>
<dbReference type="EMBL" id="KI394634">
    <property type="protein sequence ID" value="ERN02345.1"/>
    <property type="molecule type" value="Genomic_DNA"/>
</dbReference>
<dbReference type="Proteomes" id="UP000017836">
    <property type="component" value="Unassembled WGS sequence"/>
</dbReference>
<dbReference type="InterPro" id="IPR025287">
    <property type="entry name" value="WAK_GUB"/>
</dbReference>
<dbReference type="GO" id="GO:0016020">
    <property type="term" value="C:membrane"/>
    <property type="evidence" value="ECO:0007669"/>
    <property type="project" value="UniProtKB-SubCell"/>
</dbReference>
<dbReference type="Pfam" id="PF13947">
    <property type="entry name" value="GUB_WAK_bind"/>
    <property type="match status" value="1"/>
</dbReference>
<dbReference type="AlphaFoldDB" id="W1P5V7"/>
<keyword evidence="2 3" id="KW-0732">Signal</keyword>
<keyword evidence="6" id="KW-1185">Reference proteome</keyword>
<accession>W1P5V7</accession>
<protein>
    <recommendedName>
        <fullName evidence="4">Wall-associated receptor kinase galacturonan-binding domain-containing protein</fullName>
    </recommendedName>
</protein>
<dbReference type="HOGENOM" id="CLU_1284855_0_0_1"/>
<dbReference type="Gramene" id="ERN02345">
    <property type="protein sequence ID" value="ERN02345"/>
    <property type="gene ID" value="AMTR_s00096p00034760"/>
</dbReference>
<feature type="domain" description="Wall-associated receptor kinase galacturonan-binding" evidence="4">
    <location>
        <begin position="29"/>
        <end position="89"/>
    </location>
</feature>